<dbReference type="SUPFAM" id="SSF54160">
    <property type="entry name" value="Chromo domain-like"/>
    <property type="match status" value="1"/>
</dbReference>
<evidence type="ECO:0000259" key="4">
    <source>
        <dbReference type="PROSITE" id="PS50013"/>
    </source>
</evidence>
<dbReference type="PANTHER" id="PTHR22812">
    <property type="entry name" value="CHROMOBOX PROTEIN"/>
    <property type="match status" value="1"/>
</dbReference>
<evidence type="ECO:0000313" key="5">
    <source>
        <dbReference type="EMBL" id="KAK3051538.1"/>
    </source>
</evidence>
<dbReference type="InterPro" id="IPR023780">
    <property type="entry name" value="Chromo_domain"/>
</dbReference>
<organism evidence="5 6">
    <name type="scientific">Extremus antarcticus</name>
    <dbReference type="NCBI Taxonomy" id="702011"/>
    <lineage>
        <taxon>Eukaryota</taxon>
        <taxon>Fungi</taxon>
        <taxon>Dikarya</taxon>
        <taxon>Ascomycota</taxon>
        <taxon>Pezizomycotina</taxon>
        <taxon>Dothideomycetes</taxon>
        <taxon>Dothideomycetidae</taxon>
        <taxon>Mycosphaerellales</taxon>
        <taxon>Extremaceae</taxon>
        <taxon>Extremus</taxon>
    </lineage>
</organism>
<proteinExistence type="predicted"/>
<sequence length="112" mass="13321">MSRARYQPTPVDDSEEDEADVYEVEKIVGHRTDSDGTRLYRVRWTGYSSEDDEFMYEEALESCEEVLHAYLQRTGLKRDRELIKRLGSVTHEDTGDQDHDRRISRWKHLLFP</sequence>
<evidence type="ECO:0000256" key="2">
    <source>
        <dbReference type="ARBA" id="ARBA00011353"/>
    </source>
</evidence>
<dbReference type="SMART" id="SM00298">
    <property type="entry name" value="CHROMO"/>
    <property type="match status" value="1"/>
</dbReference>
<dbReference type="EMBL" id="JAWDJX010000025">
    <property type="protein sequence ID" value="KAK3051538.1"/>
    <property type="molecule type" value="Genomic_DNA"/>
</dbReference>
<reference evidence="5" key="1">
    <citation type="submission" date="2023-04" db="EMBL/GenBank/DDBJ databases">
        <title>Black Yeasts Isolated from many extreme environments.</title>
        <authorList>
            <person name="Coleine C."/>
            <person name="Stajich J.E."/>
            <person name="Selbmann L."/>
        </authorList>
    </citation>
    <scope>NUCLEOTIDE SEQUENCE</scope>
    <source>
        <strain evidence="5">CCFEE 5312</strain>
    </source>
</reference>
<accession>A0AAJ0DJF2</accession>
<comment type="subcellular location">
    <subcellularLocation>
        <location evidence="1">Nucleus</location>
    </subcellularLocation>
</comment>
<dbReference type="PROSITE" id="PS50013">
    <property type="entry name" value="CHROMO_2"/>
    <property type="match status" value="1"/>
</dbReference>
<comment type="caution">
    <text evidence="5">The sequence shown here is derived from an EMBL/GenBank/DDBJ whole genome shotgun (WGS) entry which is preliminary data.</text>
</comment>
<evidence type="ECO:0000256" key="1">
    <source>
        <dbReference type="ARBA" id="ARBA00004123"/>
    </source>
</evidence>
<keyword evidence="3" id="KW-0539">Nucleus</keyword>
<keyword evidence="6" id="KW-1185">Reference proteome</keyword>
<name>A0AAJ0DJF2_9PEZI</name>
<evidence type="ECO:0000313" key="6">
    <source>
        <dbReference type="Proteomes" id="UP001271007"/>
    </source>
</evidence>
<dbReference type="InterPro" id="IPR016197">
    <property type="entry name" value="Chromo-like_dom_sf"/>
</dbReference>
<gene>
    <name evidence="5" type="primary">MPHOSPH8</name>
    <name evidence="5" type="ORF">LTR09_007193</name>
</gene>
<protein>
    <submittedName>
        <fullName evidence="5">M-phase phosphoprotein 8</fullName>
    </submittedName>
</protein>
<feature type="domain" description="Chromo" evidence="4">
    <location>
        <begin position="22"/>
        <end position="82"/>
    </location>
</feature>
<dbReference type="InterPro" id="IPR000953">
    <property type="entry name" value="Chromo/chromo_shadow_dom"/>
</dbReference>
<evidence type="ECO:0000256" key="3">
    <source>
        <dbReference type="ARBA" id="ARBA00023242"/>
    </source>
</evidence>
<dbReference type="GO" id="GO:0005634">
    <property type="term" value="C:nucleus"/>
    <property type="evidence" value="ECO:0007669"/>
    <property type="project" value="UniProtKB-SubCell"/>
</dbReference>
<dbReference type="InterPro" id="IPR051219">
    <property type="entry name" value="Heterochromatin_chromo-domain"/>
</dbReference>
<dbReference type="GO" id="GO:0006338">
    <property type="term" value="P:chromatin remodeling"/>
    <property type="evidence" value="ECO:0007669"/>
    <property type="project" value="UniProtKB-ARBA"/>
</dbReference>
<dbReference type="CDD" id="cd00024">
    <property type="entry name" value="CD_CSD"/>
    <property type="match status" value="1"/>
</dbReference>
<dbReference type="AlphaFoldDB" id="A0AAJ0DJF2"/>
<dbReference type="Proteomes" id="UP001271007">
    <property type="component" value="Unassembled WGS sequence"/>
</dbReference>
<dbReference type="Gene3D" id="2.40.50.40">
    <property type="match status" value="1"/>
</dbReference>
<dbReference type="Pfam" id="PF00385">
    <property type="entry name" value="Chromo"/>
    <property type="match status" value="1"/>
</dbReference>
<comment type="subunit">
    <text evidence="2">Component of the NuA4 histone acetyltransferase complex.</text>
</comment>